<evidence type="ECO:0000313" key="6">
    <source>
        <dbReference type="EMBL" id="RHZ15514.1"/>
    </source>
</evidence>
<dbReference type="EMBL" id="QUTC01008712">
    <property type="protein sequence ID" value="RHY43035.1"/>
    <property type="molecule type" value="Genomic_DNA"/>
</dbReference>
<dbReference type="Proteomes" id="UP000265716">
    <property type="component" value="Unassembled WGS sequence"/>
</dbReference>
<dbReference type="VEuPathDB" id="FungiDB:H257_19274"/>
<evidence type="ECO:0000256" key="2">
    <source>
        <dbReference type="ARBA" id="ARBA00022723"/>
    </source>
</evidence>
<dbReference type="Proteomes" id="UP000286510">
    <property type="component" value="Unassembled WGS sequence"/>
</dbReference>
<feature type="domain" description="DDE Tnp4" evidence="3">
    <location>
        <begin position="26"/>
        <end position="143"/>
    </location>
</feature>
<organism evidence="6 9">
    <name type="scientific">Aphanomyces astaci</name>
    <name type="common">Crayfish plague agent</name>
    <dbReference type="NCBI Taxonomy" id="112090"/>
    <lineage>
        <taxon>Eukaryota</taxon>
        <taxon>Sar</taxon>
        <taxon>Stramenopiles</taxon>
        <taxon>Oomycota</taxon>
        <taxon>Saprolegniomycetes</taxon>
        <taxon>Saprolegniales</taxon>
        <taxon>Verrucalvaceae</taxon>
        <taxon>Aphanomyces</taxon>
    </lineage>
</organism>
<evidence type="ECO:0000259" key="3">
    <source>
        <dbReference type="Pfam" id="PF13359"/>
    </source>
</evidence>
<evidence type="ECO:0000256" key="1">
    <source>
        <dbReference type="ARBA" id="ARBA00001968"/>
    </source>
</evidence>
<comment type="caution">
    <text evidence="6">The sequence shown here is derived from an EMBL/GenBank/DDBJ whole genome shotgun (WGS) entry which is preliminary data.</text>
</comment>
<evidence type="ECO:0000313" key="11">
    <source>
        <dbReference type="Proteomes" id="UP000286510"/>
    </source>
</evidence>
<evidence type="ECO:0000313" key="9">
    <source>
        <dbReference type="Proteomes" id="UP000266196"/>
    </source>
</evidence>
<dbReference type="EMBL" id="QUTB01000624">
    <property type="protein sequence ID" value="RHY77483.1"/>
    <property type="molecule type" value="Genomic_DNA"/>
</dbReference>
<dbReference type="AlphaFoldDB" id="A0A397F9W2"/>
<sequence>MEYLTKSGKRFKHFPSARYAVDVTFQQTHAPVVSFGEKRVFFSKKHALHGMKVEVSVLSNGMAINVTSAMPGSVSDITICDSNADFHHEHLHKDGNDADAADAGPLRAEYPESWALLVDKGYKGIHHRLRAITPIKRPPGGLLSLQDMTNAK</sequence>
<evidence type="ECO:0000313" key="5">
    <source>
        <dbReference type="EMBL" id="RHY77483.1"/>
    </source>
</evidence>
<dbReference type="Proteomes" id="UP000266196">
    <property type="component" value="Unassembled WGS sequence"/>
</dbReference>
<evidence type="ECO:0000313" key="4">
    <source>
        <dbReference type="EMBL" id="RHY43035.1"/>
    </source>
</evidence>
<keyword evidence="2" id="KW-0479">Metal-binding</keyword>
<evidence type="ECO:0000313" key="7">
    <source>
        <dbReference type="EMBL" id="RHZ35072.1"/>
    </source>
</evidence>
<dbReference type="EMBL" id="QUTF01009460">
    <property type="protein sequence ID" value="RHZ35072.1"/>
    <property type="molecule type" value="Genomic_DNA"/>
</dbReference>
<dbReference type="EMBL" id="QUTE01010064">
    <property type="protein sequence ID" value="RHZ15514.1"/>
    <property type="molecule type" value="Genomic_DNA"/>
</dbReference>
<gene>
    <name evidence="7" type="ORF">DYB26_004468</name>
    <name evidence="6" type="ORF">DYB31_005973</name>
    <name evidence="5" type="ORF">DYB34_013533</name>
    <name evidence="4" type="ORF">DYB38_012055</name>
</gene>
<evidence type="ECO:0000313" key="8">
    <source>
        <dbReference type="Proteomes" id="UP000265716"/>
    </source>
</evidence>
<accession>A0A397F9W2</accession>
<comment type="cofactor">
    <cofactor evidence="1">
        <name>a divalent metal cation</name>
        <dbReference type="ChEBI" id="CHEBI:60240"/>
    </cofactor>
</comment>
<reference evidence="8 9" key="1">
    <citation type="submission" date="2018-08" db="EMBL/GenBank/DDBJ databases">
        <title>Aphanomyces genome sequencing and annotation.</title>
        <authorList>
            <person name="Minardi D."/>
            <person name="Oidtmann B."/>
            <person name="Van Der Giezen M."/>
            <person name="Studholme D.J."/>
        </authorList>
    </citation>
    <scope>NUCLEOTIDE SEQUENCE [LARGE SCALE GENOMIC DNA]</scope>
    <source>
        <strain evidence="6 9">197901</strain>
        <strain evidence="7 11">FDL457</strain>
        <strain evidence="4 8">SA</strain>
        <strain evidence="5 10">Si</strain>
    </source>
</reference>
<dbReference type="Proteomes" id="UP000283543">
    <property type="component" value="Unassembled WGS sequence"/>
</dbReference>
<name>A0A397F9W2_APHAT</name>
<dbReference type="InterPro" id="IPR027806">
    <property type="entry name" value="HARBI1_dom"/>
</dbReference>
<dbReference type="GO" id="GO:0046872">
    <property type="term" value="F:metal ion binding"/>
    <property type="evidence" value="ECO:0007669"/>
    <property type="project" value="UniProtKB-KW"/>
</dbReference>
<dbReference type="Pfam" id="PF13359">
    <property type="entry name" value="DDE_Tnp_4"/>
    <property type="match status" value="1"/>
</dbReference>
<evidence type="ECO:0000313" key="10">
    <source>
        <dbReference type="Proteomes" id="UP000283543"/>
    </source>
</evidence>
<protein>
    <recommendedName>
        <fullName evidence="3">DDE Tnp4 domain-containing protein</fullName>
    </recommendedName>
</protein>
<proteinExistence type="predicted"/>